<proteinExistence type="predicted"/>
<dbReference type="VEuPathDB" id="MicrosporidiaDB:AEWQ_071090"/>
<dbReference type="VEuPathDB" id="MicrosporidiaDB:ECU07_1110"/>
<organism evidence="1">
    <name type="scientific">Encephalitozoon cuniculi</name>
    <name type="common">Microsporidian parasite</name>
    <dbReference type="NCBI Taxonomy" id="6035"/>
    <lineage>
        <taxon>Eukaryota</taxon>
        <taxon>Fungi</taxon>
        <taxon>Fungi incertae sedis</taxon>
        <taxon>Microsporidia</taxon>
        <taxon>Unikaryonidae</taxon>
        <taxon>Encephalitozoon</taxon>
    </lineage>
</organism>
<dbReference type="AlphaFoldDB" id="M1K987"/>
<dbReference type="VEuPathDB" id="MicrosporidiaDB:AEWD_071090"/>
<name>M1K987_ENCCN</name>
<evidence type="ECO:0000313" key="1">
    <source>
        <dbReference type="EMBL" id="AGE95862.1"/>
    </source>
</evidence>
<protein>
    <submittedName>
        <fullName evidence="1">Uncharacterized protein</fullName>
    </submittedName>
</protein>
<sequence length="212" mass="24585">MENLCRRGTPGFHRCPGILKNFLWPVLVLGMPVKEKDEVLMEDIKEDLHSMRVMVVEANDVSELDRCNFASLFGMYRNPQQQVVFIRTIYRQIIREVLKFFSARHVTKAMANVCILGEVFRSQRGFIDIEMSLEDVECINQHVYGLGKRYSAGVVWEGICAWNWMKRKKAVRVCVMPFPDDEQSLMLIEEELEAISRTLENWEGSRSGSCID</sequence>
<accession>M1K987</accession>
<dbReference type="VEuPathDB" id="MicrosporidiaDB:AEWR_071080"/>
<reference evidence="1" key="1">
    <citation type="journal article" date="2013" name="Eukaryot. Cell">
        <title>Extremely Reduced Levels of Heterozygosity in the Vertebrate Pathogen Encephalitozoon cuniculi.</title>
        <authorList>
            <person name="Selman M."/>
            <person name="Sak B."/>
            <person name="Kvac M."/>
            <person name="Farinelli L."/>
            <person name="Weiss L.M."/>
            <person name="Corradi N."/>
        </authorList>
    </citation>
    <scope>NUCLEOTIDE SEQUENCE</scope>
</reference>
<dbReference type="EMBL" id="KC513610">
    <property type="protein sequence ID" value="AGE95862.1"/>
    <property type="molecule type" value="Genomic_DNA"/>
</dbReference>
<dbReference type="VEuPathDB" id="MicrosporidiaDB:M970_071080"/>
<gene>
    <name evidence="1" type="ORF">ECU07_1110</name>
</gene>